<reference evidence="3 4" key="1">
    <citation type="submission" date="2020-08" db="EMBL/GenBank/DDBJ databases">
        <title>Genomic Encyclopedia of Archaeal and Bacterial Type Strains, Phase II (KMG-II): from individual species to whole genera.</title>
        <authorList>
            <person name="Goeker M."/>
        </authorList>
    </citation>
    <scope>NUCLEOTIDE SEQUENCE [LARGE SCALE GENOMIC DNA]</scope>
    <source>
        <strain evidence="3 4">5AG</strain>
    </source>
</reference>
<name>A0A7W5K1T2_9GAMM</name>
<keyword evidence="1 2" id="KW-0732">Signal</keyword>
<dbReference type="EMBL" id="JACHZF010000004">
    <property type="protein sequence ID" value="MBB3329762.1"/>
    <property type="molecule type" value="Genomic_DNA"/>
</dbReference>
<dbReference type="AlphaFoldDB" id="A0A7W5K1T2"/>
<dbReference type="InterPro" id="IPR018389">
    <property type="entry name" value="DctP_fam"/>
</dbReference>
<feature type="signal peptide" evidence="2">
    <location>
        <begin position="1"/>
        <end position="27"/>
    </location>
</feature>
<evidence type="ECO:0000256" key="1">
    <source>
        <dbReference type="ARBA" id="ARBA00022729"/>
    </source>
</evidence>
<dbReference type="PANTHER" id="PTHR33376">
    <property type="match status" value="1"/>
</dbReference>
<evidence type="ECO:0000313" key="3">
    <source>
        <dbReference type="EMBL" id="MBB3329762.1"/>
    </source>
</evidence>
<dbReference type="RefSeq" id="WP_183329852.1">
    <property type="nucleotide sequence ID" value="NZ_JACHZF010000004.1"/>
</dbReference>
<dbReference type="NCBIfam" id="NF037995">
    <property type="entry name" value="TRAP_S1"/>
    <property type="match status" value="1"/>
</dbReference>
<dbReference type="Gene3D" id="3.40.190.170">
    <property type="entry name" value="Bacterial extracellular solute-binding protein, family 7"/>
    <property type="match status" value="1"/>
</dbReference>
<dbReference type="InterPro" id="IPR038404">
    <property type="entry name" value="TRAP_DctP_sf"/>
</dbReference>
<dbReference type="PANTHER" id="PTHR33376:SF15">
    <property type="entry name" value="BLL6794 PROTEIN"/>
    <property type="match status" value="1"/>
</dbReference>
<proteinExistence type="predicted"/>
<keyword evidence="4" id="KW-1185">Reference proteome</keyword>
<comment type="caution">
    <text evidence="3">The sequence shown here is derived from an EMBL/GenBank/DDBJ whole genome shotgun (WGS) entry which is preliminary data.</text>
</comment>
<sequence length="356" mass="38275">MKKLVTLTAASALLGLGALSLSSQALATELQVSTWAGPNHGVNTIVWPTWANWVEEATEGRVTVNVVHDMGPPGAQMDLIADGVADATWLFHGLMPGRFELTKLPELPTFEEFSSEAASVAYWRTHHEYFAEAGEHRGVELIGLGVHGPGTLFLREGIDDLDDLANKRVRIGGGIMADVSSALSLSGVALPPGGTYEAATQGVIDGAMLTLEGLRSFRLAEVLPYTVEMPGGFYRGSFSLVMNPDTWASLSDEGREAIASVSGERLSRLFGYMMDVVDVRGVAFAREQGNTFIELPDAEVERFKAMAAELPDQWVAEAARRDVDGSGALAYFREQLERAAEEPGMGPEDVVDNSAM</sequence>
<evidence type="ECO:0000256" key="2">
    <source>
        <dbReference type="SAM" id="SignalP"/>
    </source>
</evidence>
<dbReference type="Pfam" id="PF03480">
    <property type="entry name" value="DctP"/>
    <property type="match status" value="1"/>
</dbReference>
<organism evidence="3 4">
    <name type="scientific">Halomonas campaniensis</name>
    <dbReference type="NCBI Taxonomy" id="213554"/>
    <lineage>
        <taxon>Bacteria</taxon>
        <taxon>Pseudomonadati</taxon>
        <taxon>Pseudomonadota</taxon>
        <taxon>Gammaproteobacteria</taxon>
        <taxon>Oceanospirillales</taxon>
        <taxon>Halomonadaceae</taxon>
        <taxon>Halomonas</taxon>
    </lineage>
</organism>
<protein>
    <submittedName>
        <fullName evidence="3">TRAP-type C4-dicarboxylate transport system substrate-binding protein</fullName>
    </submittedName>
</protein>
<feature type="chain" id="PRO_5031187935" evidence="2">
    <location>
        <begin position="28"/>
        <end position="356"/>
    </location>
</feature>
<dbReference type="Proteomes" id="UP000553442">
    <property type="component" value="Unassembled WGS sequence"/>
</dbReference>
<dbReference type="GO" id="GO:0055085">
    <property type="term" value="P:transmembrane transport"/>
    <property type="evidence" value="ECO:0007669"/>
    <property type="project" value="InterPro"/>
</dbReference>
<accession>A0A7W5K1T2</accession>
<evidence type="ECO:0000313" key="4">
    <source>
        <dbReference type="Proteomes" id="UP000553442"/>
    </source>
</evidence>
<gene>
    <name evidence="3" type="ORF">BDK63_000602</name>
</gene>
<dbReference type="CDD" id="cd13665">
    <property type="entry name" value="PBP2_TRAP_Dctp3_4"/>
    <property type="match status" value="1"/>
</dbReference>